<feature type="compositionally biased region" description="Basic and acidic residues" evidence="1">
    <location>
        <begin position="250"/>
        <end position="266"/>
    </location>
</feature>
<evidence type="ECO:0000256" key="1">
    <source>
        <dbReference type="SAM" id="MobiDB-lite"/>
    </source>
</evidence>
<gene>
    <name evidence="2" type="ORF">LDH80_01500</name>
</gene>
<dbReference type="Proteomes" id="UP001164506">
    <property type="component" value="Chromosome"/>
</dbReference>
<reference evidence="2" key="1">
    <citation type="submission" date="2021-09" db="EMBL/GenBank/DDBJ databases">
        <title>Complete genome sequence and metabolic characterization of Streptomyces tanashiensis DSM 731 the producer of antibacterial Kalafungin and diverse secondary metabolites.</title>
        <authorList>
            <person name="Abbasi M.N."/>
            <person name="Anwar M.N."/>
            <person name="Alam K."/>
            <person name="Shoaib M."/>
            <person name="Lin Z."/>
            <person name="Hayat M."/>
            <person name="Ali M.I."/>
            <person name="Malik H.M.T."/>
            <person name="Ahmed I."/>
            <person name="Li A."/>
            <person name="Hailong Wang H."/>
            <person name="Zhang Y."/>
        </authorList>
    </citation>
    <scope>NUCLEOTIDE SEQUENCE</scope>
    <source>
        <strain evidence="2">Kala</strain>
    </source>
</reference>
<keyword evidence="3" id="KW-1185">Reference proteome</keyword>
<evidence type="ECO:0000313" key="3">
    <source>
        <dbReference type="Proteomes" id="UP001164506"/>
    </source>
</evidence>
<sequence length="306" mass="33566">MDVEQITEELYGLKPGEFVAARDAYVAEARRAKDGVAAKEIAALRKPALAAWAANRLARERRQEAQRVLTLGERLREAHRTLDAEQLRAASREQHRLVTALARTAAELAREAGQPVSETVVHEVEQTLHGVLAHEDVAELWSRGRLTKVPEAAVGFTAVAPEETALAQAPAGQRPEPEPKPEPESEPEPKPKPTNEPDREATRRRDLERARAAAAEADAEVARREQELEEGQRLRQAATTEAEEAAAEVGRLETGLREARQTRLDSQRAASTAGKAVTTAERDLQQARRAAERAARTVERLEQGGA</sequence>
<name>A0ABY6QNW6_9ACTN</name>
<dbReference type="GeneID" id="95598076"/>
<proteinExistence type="predicted"/>
<accession>A0ABY6QNW6</accession>
<feature type="region of interest" description="Disordered" evidence="1">
    <location>
        <begin position="165"/>
        <end position="306"/>
    </location>
</feature>
<organism evidence="2 3">
    <name type="scientific">Streptomyces tanashiensis</name>
    <dbReference type="NCBI Taxonomy" id="67367"/>
    <lineage>
        <taxon>Bacteria</taxon>
        <taxon>Bacillati</taxon>
        <taxon>Actinomycetota</taxon>
        <taxon>Actinomycetes</taxon>
        <taxon>Kitasatosporales</taxon>
        <taxon>Streptomycetaceae</taxon>
        <taxon>Streptomyces</taxon>
    </lineage>
</organism>
<feature type="compositionally biased region" description="Basic and acidic residues" evidence="1">
    <location>
        <begin position="220"/>
        <end position="233"/>
    </location>
</feature>
<dbReference type="RefSeq" id="WP_267257915.1">
    <property type="nucleotide sequence ID" value="NZ_CP084204.1"/>
</dbReference>
<feature type="compositionally biased region" description="Basic and acidic residues" evidence="1">
    <location>
        <begin position="280"/>
        <end position="306"/>
    </location>
</feature>
<dbReference type="EMBL" id="CP084204">
    <property type="protein sequence ID" value="UZX19493.1"/>
    <property type="molecule type" value="Genomic_DNA"/>
</dbReference>
<feature type="compositionally biased region" description="Basic and acidic residues" evidence="1">
    <location>
        <begin position="175"/>
        <end position="211"/>
    </location>
</feature>
<evidence type="ECO:0000313" key="2">
    <source>
        <dbReference type="EMBL" id="UZX19493.1"/>
    </source>
</evidence>
<protein>
    <submittedName>
        <fullName evidence="2">Uncharacterized protein</fullName>
    </submittedName>
</protein>